<gene>
    <name evidence="1" type="ORF">F0344_17455</name>
</gene>
<organism evidence="1 2">
    <name type="scientific">Streptomyces finlayi</name>
    <dbReference type="NCBI Taxonomy" id="67296"/>
    <lineage>
        <taxon>Bacteria</taxon>
        <taxon>Bacillati</taxon>
        <taxon>Actinomycetota</taxon>
        <taxon>Actinomycetes</taxon>
        <taxon>Kitasatosporales</taxon>
        <taxon>Streptomycetaceae</taxon>
        <taxon>Streptomyces</taxon>
    </lineage>
</organism>
<sequence>MNPDPGPLVLIEPYAHQGGGHHQRTLAALASVRPDSLVIAPGGLSDDLGPLVRSSTRVTIGPAGPAAKILLAAARASARVSAAGRQVLASRRWPPTVRRFPHQVTLLARCLAEAACLRTARHLAPGAATVVILTASEALHGAAALLGGTPHLRFVHEVVTTEDLPIRWLGRIARRGEKRVIALYPTTAVRDQAAPAFPRLRGEVRAFAVDDGRRVTGAEREDARAVFTIPADAKAVCVVGGWWPYKDIATIDAALARLTEPLHVLVCGAPLDDSTLTRWHQLPNVRLHTVPGPVADQILRLVYAAADAALVARKPGVGKESGLVMDTARLAVPLIVSAHDPELVARLTGEPWAQFFPAGDPNALAKALDKLAAEPPVRPGPSAPEALDMHAAADQAAFLTDAYTRLAKECR</sequence>
<evidence type="ECO:0000313" key="2">
    <source>
        <dbReference type="Proteomes" id="UP000515307"/>
    </source>
</evidence>
<evidence type="ECO:0008006" key="3">
    <source>
        <dbReference type="Google" id="ProtNLM"/>
    </source>
</evidence>
<dbReference type="SUPFAM" id="SSF53756">
    <property type="entry name" value="UDP-Glycosyltransferase/glycogen phosphorylase"/>
    <property type="match status" value="1"/>
</dbReference>
<accession>A0A7G7BLF2</accession>
<dbReference type="Proteomes" id="UP000515307">
    <property type="component" value="Chromosome"/>
</dbReference>
<proteinExistence type="predicted"/>
<dbReference type="RefSeq" id="WP_185299660.1">
    <property type="nucleotide sequence ID" value="NZ_CP045702.1"/>
</dbReference>
<keyword evidence="2" id="KW-1185">Reference proteome</keyword>
<protein>
    <recommendedName>
        <fullName evidence="3">Glycosyltransferase</fullName>
    </recommendedName>
</protein>
<dbReference type="AlphaFoldDB" id="A0A7G7BLF2"/>
<dbReference type="Gene3D" id="3.40.50.2000">
    <property type="entry name" value="Glycogen Phosphorylase B"/>
    <property type="match status" value="1"/>
</dbReference>
<dbReference type="EMBL" id="CP045702">
    <property type="protein sequence ID" value="QNE76167.1"/>
    <property type="molecule type" value="Genomic_DNA"/>
</dbReference>
<evidence type="ECO:0000313" key="1">
    <source>
        <dbReference type="EMBL" id="QNE76167.1"/>
    </source>
</evidence>
<reference evidence="2" key="1">
    <citation type="submission" date="2019-10" db="EMBL/GenBank/DDBJ databases">
        <title>Antimicrobial potential of Antarctic Bacteria.</title>
        <authorList>
            <person name="Benaud N."/>
            <person name="Edwards R.J."/>
            <person name="Ferrari B.C."/>
        </authorList>
    </citation>
    <scope>NUCLEOTIDE SEQUENCE [LARGE SCALE GENOMIC DNA]</scope>
    <source>
        <strain evidence="2">NBSH44</strain>
    </source>
</reference>
<name>A0A7G7BLF2_9ACTN</name>
<dbReference type="KEGG" id="sfiy:F0344_17455"/>